<dbReference type="AlphaFoldDB" id="A0A1X7AFV8"/>
<name>A0A1X7AFV8_9GAMM</name>
<dbReference type="EMBL" id="FWPT01000001">
    <property type="protein sequence ID" value="SMA31443.1"/>
    <property type="molecule type" value="Genomic_DNA"/>
</dbReference>
<protein>
    <submittedName>
        <fullName evidence="2">Putative glycosyltransferase EpsE</fullName>
        <ecNumber evidence="2">2.4.-.-</ecNumber>
    </submittedName>
</protein>
<dbReference type="PANTHER" id="PTHR22916:SF3">
    <property type="entry name" value="UDP-GLCNAC:BETAGAL BETA-1,3-N-ACETYLGLUCOSAMINYLTRANSFERASE-LIKE PROTEIN 1"/>
    <property type="match status" value="1"/>
</dbReference>
<dbReference type="RefSeq" id="WP_087105702.1">
    <property type="nucleotide sequence ID" value="NZ_CBCSCN010000012.1"/>
</dbReference>
<dbReference type="InterPro" id="IPR029044">
    <property type="entry name" value="Nucleotide-diphossugar_trans"/>
</dbReference>
<accession>A0A1X7AFV8</accession>
<feature type="domain" description="Glycosyltransferase 2-like" evidence="1">
    <location>
        <begin position="12"/>
        <end position="174"/>
    </location>
</feature>
<dbReference type="Proteomes" id="UP000196573">
    <property type="component" value="Unassembled WGS sequence"/>
</dbReference>
<gene>
    <name evidence="2" type="primary">epsE_1</name>
    <name evidence="2" type="ORF">EHSB41UT_00013</name>
</gene>
<dbReference type="InterPro" id="IPR001173">
    <property type="entry name" value="Glyco_trans_2-like"/>
</dbReference>
<dbReference type="GO" id="GO:0016758">
    <property type="term" value="F:hexosyltransferase activity"/>
    <property type="evidence" value="ECO:0007669"/>
    <property type="project" value="UniProtKB-ARBA"/>
</dbReference>
<evidence type="ECO:0000313" key="2">
    <source>
        <dbReference type="EMBL" id="SMA31443.1"/>
    </source>
</evidence>
<evidence type="ECO:0000259" key="1">
    <source>
        <dbReference type="Pfam" id="PF00535"/>
    </source>
</evidence>
<evidence type="ECO:0000313" key="3">
    <source>
        <dbReference type="Proteomes" id="UP000196573"/>
    </source>
</evidence>
<dbReference type="Pfam" id="PF00535">
    <property type="entry name" value="Glycos_transf_2"/>
    <property type="match status" value="1"/>
</dbReference>
<dbReference type="SUPFAM" id="SSF53448">
    <property type="entry name" value="Nucleotide-diphospho-sugar transferases"/>
    <property type="match status" value="1"/>
</dbReference>
<sequence>MNSYSPDKPLVSVIVASYNHANFIEACIKSICQQTYKNIELVVIDDGSSDASDELIRQLSLQYGFYYERQKNQGLCNTLNKGLSLIKGDYVCCFASDDVMMLDRIEKQVQVMENNPEAGACSGNMIAINEQGEVLLKQKMREKRVLTFDDIFLGKVRGAPAPTVMIRKAALDEVGGYDPDIRIEDLYMWLKITQAGYTIVHSTDLYSYYRQHSTNTHSNIRLMFENELKIIEDYRSHPAFNDVVKSLVARSFVKASSCDKKLAKELLLRFPVAQYPMKLIKGLGRMIYS</sequence>
<dbReference type="CDD" id="cd00761">
    <property type="entry name" value="Glyco_tranf_GTA_type"/>
    <property type="match status" value="1"/>
</dbReference>
<dbReference type="PANTHER" id="PTHR22916">
    <property type="entry name" value="GLYCOSYLTRANSFERASE"/>
    <property type="match status" value="1"/>
</dbReference>
<dbReference type="OrthoDB" id="9801954at2"/>
<keyword evidence="3" id="KW-1185">Reference proteome</keyword>
<dbReference type="Gene3D" id="3.90.550.10">
    <property type="entry name" value="Spore Coat Polysaccharide Biosynthesis Protein SpsA, Chain A"/>
    <property type="match status" value="1"/>
</dbReference>
<dbReference type="EC" id="2.4.-.-" evidence="2"/>
<keyword evidence="2" id="KW-0328">Glycosyltransferase</keyword>
<keyword evidence="2" id="KW-0808">Transferase</keyword>
<proteinExistence type="predicted"/>
<organism evidence="2 3">
    <name type="scientific">Parendozoicomonas haliclonae</name>
    <dbReference type="NCBI Taxonomy" id="1960125"/>
    <lineage>
        <taxon>Bacteria</taxon>
        <taxon>Pseudomonadati</taxon>
        <taxon>Pseudomonadota</taxon>
        <taxon>Gammaproteobacteria</taxon>
        <taxon>Oceanospirillales</taxon>
        <taxon>Endozoicomonadaceae</taxon>
        <taxon>Parendozoicomonas</taxon>
    </lineage>
</organism>
<reference evidence="2 3" key="1">
    <citation type="submission" date="2017-03" db="EMBL/GenBank/DDBJ databases">
        <authorList>
            <person name="Afonso C.L."/>
            <person name="Miller P.J."/>
            <person name="Scott M.A."/>
            <person name="Spackman E."/>
            <person name="Goraichik I."/>
            <person name="Dimitrov K.M."/>
            <person name="Suarez D.L."/>
            <person name="Swayne D.E."/>
        </authorList>
    </citation>
    <scope>NUCLEOTIDE SEQUENCE [LARGE SCALE GENOMIC DNA]</scope>
    <source>
        <strain evidence="2">SB41UT1</strain>
    </source>
</reference>